<accession>A0ABD3IEC8</accession>
<sequence>MELGSYHHNCQLSASNVYKMDDLKGTPKFDDWTARPVVDKTVHLLSSNAVSLKFDAAEFTNRSLAETFGKRLIQGNGSSFSALGPTSKRRRCSVVDSALGIMGYDSLKVCETKGKLLVDLLTSFLLCKSSCGRVPNYHGGMAGSSLSVTSHKCRSRFCHQMLPLGTLIEVVDTCKGFFASTKDNDAQVQEVVVALVKVAVATCLFSPRVESVWGIFNRAVYENEGERRKDHKWAVQSVLDFALEKSSIYSKLPPCGRLHFWRIRPLCLKQDISRLAGEAVRRLLLPLDRELFQREEWATIVVSLSLAPEMFTEARRLLHHWLLSSGAVRLWELRGEVAAAVRDVLSHPSVWGLSSVIHLPPQLGFYSVRLRPFVLILEETPSLVGLLRLLKLLKDSEESRLELEISTSGGKLLTQRVHEIDHNSIWSLLTEFHCWFLFALKLLFRKSSKCTCGGDICKSLLNAKELESTLLDSRNECELLYPIVAARYLSWIISPADRIQRGPEEEFLVMLSRCWVELQNAPCRESSLRLSSQHEHKALKSAVQDSFINCTRCGSPVKNFKTRSEEVAGGLFDRETEVPESYGGESTVNVNRWLSLITRHYMTNATTANEVPGYSVERDISGTGRTSSSGGSSKSEGNFMVQYLPLAAITGCLRFLSPETVISLFQFVCSCEGDYAQCKGPVEENCRSVKCLPGECSSCRSLVSSWHVRSQDSGQADRVARSSQGEKSSKPSNAVFRLQARRSPVWLAGVAAVFRVLDYLDSDAILFSDGDLSVLNAEKMRVTDNLAIIVAGFVKGWGERLSSSSLHLESNVYKSTIQDLQTRFLSWIQKPRLSRIALEFCNEVKADLAMRMNREPGVFPET</sequence>
<organism evidence="1 2">
    <name type="scientific">Riccia sorocarpa</name>
    <dbReference type="NCBI Taxonomy" id="122646"/>
    <lineage>
        <taxon>Eukaryota</taxon>
        <taxon>Viridiplantae</taxon>
        <taxon>Streptophyta</taxon>
        <taxon>Embryophyta</taxon>
        <taxon>Marchantiophyta</taxon>
        <taxon>Marchantiopsida</taxon>
        <taxon>Marchantiidae</taxon>
        <taxon>Marchantiales</taxon>
        <taxon>Ricciaceae</taxon>
        <taxon>Riccia</taxon>
    </lineage>
</organism>
<reference evidence="1 2" key="1">
    <citation type="submission" date="2024-09" db="EMBL/GenBank/DDBJ databases">
        <title>Chromosome-scale assembly of Riccia sorocarpa.</title>
        <authorList>
            <person name="Paukszto L."/>
        </authorList>
    </citation>
    <scope>NUCLEOTIDE SEQUENCE [LARGE SCALE GENOMIC DNA]</scope>
    <source>
        <strain evidence="1">LP-2024</strain>
        <tissue evidence="1">Aerial parts of the thallus</tissue>
    </source>
</reference>
<dbReference type="Proteomes" id="UP001633002">
    <property type="component" value="Unassembled WGS sequence"/>
</dbReference>
<dbReference type="PANTHER" id="PTHR48221:SF2">
    <property type="entry name" value="ACYL-COA SYNTHETASE FAMILY PROTEIN"/>
    <property type="match status" value="1"/>
</dbReference>
<protein>
    <submittedName>
        <fullName evidence="1">Uncharacterized protein</fullName>
    </submittedName>
</protein>
<dbReference type="AlphaFoldDB" id="A0ABD3IEC8"/>
<dbReference type="EMBL" id="JBJQOH010000001">
    <property type="protein sequence ID" value="KAL3702033.1"/>
    <property type="molecule type" value="Genomic_DNA"/>
</dbReference>
<evidence type="ECO:0000313" key="1">
    <source>
        <dbReference type="EMBL" id="KAL3702033.1"/>
    </source>
</evidence>
<name>A0ABD3IEC8_9MARC</name>
<keyword evidence="2" id="KW-1185">Reference proteome</keyword>
<dbReference type="PANTHER" id="PTHR48221">
    <property type="entry name" value="ACYL-COA SYNTHETASE FAMILY PROTEIN"/>
    <property type="match status" value="1"/>
</dbReference>
<gene>
    <name evidence="1" type="ORF">R1sor_020055</name>
</gene>
<comment type="caution">
    <text evidence="1">The sequence shown here is derived from an EMBL/GenBank/DDBJ whole genome shotgun (WGS) entry which is preliminary data.</text>
</comment>
<proteinExistence type="predicted"/>
<evidence type="ECO:0000313" key="2">
    <source>
        <dbReference type="Proteomes" id="UP001633002"/>
    </source>
</evidence>